<name>A0A0G0MZ04_9BACT</name>
<dbReference type="EMBL" id="LBUT01000008">
    <property type="protein sequence ID" value="KKQ70111.1"/>
    <property type="molecule type" value="Genomic_DNA"/>
</dbReference>
<sequence>MVRYLARVNELIIYDWKFNGGQVLCLPFEV</sequence>
<proteinExistence type="predicted"/>
<evidence type="ECO:0000313" key="2">
    <source>
        <dbReference type="Proteomes" id="UP000034406"/>
    </source>
</evidence>
<organism evidence="1 2">
    <name type="scientific">Candidatus Shapirobacteria bacterium GW2011_GWE2_38_30</name>
    <dbReference type="NCBI Taxonomy" id="1618490"/>
    <lineage>
        <taxon>Bacteria</taxon>
        <taxon>Candidatus Shapironibacteriota</taxon>
    </lineage>
</organism>
<gene>
    <name evidence="1" type="ORF">US90_C0008G0003</name>
</gene>
<reference evidence="1 2" key="1">
    <citation type="journal article" date="2015" name="Nature">
        <title>rRNA introns, odd ribosomes, and small enigmatic genomes across a large radiation of phyla.</title>
        <authorList>
            <person name="Brown C.T."/>
            <person name="Hug L.A."/>
            <person name="Thomas B.C."/>
            <person name="Sharon I."/>
            <person name="Castelle C.J."/>
            <person name="Singh A."/>
            <person name="Wilkins M.J."/>
            <person name="Williams K.H."/>
            <person name="Banfield J.F."/>
        </authorList>
    </citation>
    <scope>NUCLEOTIDE SEQUENCE [LARGE SCALE GENOMIC DNA]</scope>
</reference>
<comment type="caution">
    <text evidence="1">The sequence shown here is derived from an EMBL/GenBank/DDBJ whole genome shotgun (WGS) entry which is preliminary data.</text>
</comment>
<accession>A0A0G0MZ04</accession>
<evidence type="ECO:0000313" key="1">
    <source>
        <dbReference type="EMBL" id="KKQ70111.1"/>
    </source>
</evidence>
<dbReference type="Proteomes" id="UP000034406">
    <property type="component" value="Unassembled WGS sequence"/>
</dbReference>
<protein>
    <submittedName>
        <fullName evidence="1">Uncharacterized protein</fullName>
    </submittedName>
</protein>
<dbReference type="AlphaFoldDB" id="A0A0G0MZ04"/>
<dbReference type="STRING" id="1618490.US90_C0008G0003"/>